<name>A0A7W8EPJ9_9HYPH</name>
<keyword evidence="1" id="KW-0472">Membrane</keyword>
<proteinExistence type="predicted"/>
<reference evidence="2 3" key="1">
    <citation type="submission" date="2020-08" db="EMBL/GenBank/DDBJ databases">
        <title>Genomic Encyclopedia of Type Strains, Phase IV (KMG-IV): sequencing the most valuable type-strain genomes for metagenomic binning, comparative biology and taxonomic classification.</title>
        <authorList>
            <person name="Goeker M."/>
        </authorList>
    </citation>
    <scope>NUCLEOTIDE SEQUENCE [LARGE SCALE GENOMIC DNA]</scope>
    <source>
        <strain evidence="2 3">DSM 25620</strain>
    </source>
</reference>
<dbReference type="AlphaFoldDB" id="A0A7W8EPJ9"/>
<dbReference type="RefSeq" id="WP_151159453.1">
    <property type="nucleotide sequence ID" value="NZ_JACHIL010000003.1"/>
</dbReference>
<gene>
    <name evidence="2" type="ORF">HNQ68_001905</name>
</gene>
<evidence type="ECO:0000256" key="1">
    <source>
        <dbReference type="SAM" id="Phobius"/>
    </source>
</evidence>
<protein>
    <submittedName>
        <fullName evidence="2">Uncharacterized protein</fullName>
    </submittedName>
</protein>
<organism evidence="2 3">
    <name type="scientific">Pseudochrobactrum saccharolyticum</name>
    <dbReference type="NCBI Taxonomy" id="354352"/>
    <lineage>
        <taxon>Bacteria</taxon>
        <taxon>Pseudomonadati</taxon>
        <taxon>Pseudomonadota</taxon>
        <taxon>Alphaproteobacteria</taxon>
        <taxon>Hyphomicrobiales</taxon>
        <taxon>Brucellaceae</taxon>
        <taxon>Pseudochrobactrum</taxon>
    </lineage>
</organism>
<accession>A0A7W8EPJ9</accession>
<dbReference type="Proteomes" id="UP000531231">
    <property type="component" value="Unassembled WGS sequence"/>
</dbReference>
<sequence>MLKTYKKASQLASAGILLFSAITFTYSNQFAALKLALNWWDPFAISHYRLSALTTEQFAFEVQTALDEDDIAEAQNLVALATDYGHTLPPELIEKTEEGYLAATYRYTSGFVNGFAYGEVNSVQTLIGSLASDYVGYGDLRDIKTEGTKFIAGESYDAITLGIATVGLSSSVVTWSAKVATVNPANAPVTVPVILAAAQVDKGASLIKGAYKTRKLSRPLIEKITGISSKLINKPALTKALTSPEPLYKIPSLSKMTSAAKNIDYKKLFKGDFTDSETLLHEASPLDLAALGKRFDGVINTKAVKELDDLTSASGKLLSSAGVSTSMRALAYADDAKDLRKFAKLSDKFAEKTSSVIKLLGKNAIRLGKLLYLVISVLISVAIWIAWAIWLVYSLSKSTYRLINRKKQRAAHETL</sequence>
<keyword evidence="1" id="KW-0812">Transmembrane</keyword>
<keyword evidence="1" id="KW-1133">Transmembrane helix</keyword>
<dbReference type="EMBL" id="JACHIL010000003">
    <property type="protein sequence ID" value="MBB5091364.1"/>
    <property type="molecule type" value="Genomic_DNA"/>
</dbReference>
<feature type="transmembrane region" description="Helical" evidence="1">
    <location>
        <begin position="370"/>
        <end position="393"/>
    </location>
</feature>
<keyword evidence="3" id="KW-1185">Reference proteome</keyword>
<evidence type="ECO:0000313" key="3">
    <source>
        <dbReference type="Proteomes" id="UP000531231"/>
    </source>
</evidence>
<comment type="caution">
    <text evidence="2">The sequence shown here is derived from an EMBL/GenBank/DDBJ whole genome shotgun (WGS) entry which is preliminary data.</text>
</comment>
<evidence type="ECO:0000313" key="2">
    <source>
        <dbReference type="EMBL" id="MBB5091364.1"/>
    </source>
</evidence>